<dbReference type="Proteomes" id="UP000789901">
    <property type="component" value="Unassembled WGS sequence"/>
</dbReference>
<reference evidence="1 2" key="1">
    <citation type="submission" date="2021-06" db="EMBL/GenBank/DDBJ databases">
        <authorList>
            <person name="Kallberg Y."/>
            <person name="Tangrot J."/>
            <person name="Rosling A."/>
        </authorList>
    </citation>
    <scope>NUCLEOTIDE SEQUENCE [LARGE SCALE GENOMIC DNA]</scope>
    <source>
        <strain evidence="1 2">120-4 pot B 10/14</strain>
    </source>
</reference>
<comment type="caution">
    <text evidence="1">The sequence shown here is derived from an EMBL/GenBank/DDBJ whole genome shotgun (WGS) entry which is preliminary data.</text>
</comment>
<sequence length="131" mass="14810">MDLGNKESSKGCAAVTKYRSLSIDYAFCRVYNNNRVPANPNKIWTEITVSSFRTSVISDPKNIINVKKRLQEYVIHGRKNDRSMGDSGSLIFDKDNQVLESASKFYKMEFELMKVSLTISGQLGGFTKLDL</sequence>
<organism evidence="1 2">
    <name type="scientific">Gigaspora margarita</name>
    <dbReference type="NCBI Taxonomy" id="4874"/>
    <lineage>
        <taxon>Eukaryota</taxon>
        <taxon>Fungi</taxon>
        <taxon>Fungi incertae sedis</taxon>
        <taxon>Mucoromycota</taxon>
        <taxon>Glomeromycotina</taxon>
        <taxon>Glomeromycetes</taxon>
        <taxon>Diversisporales</taxon>
        <taxon>Gigasporaceae</taxon>
        <taxon>Gigaspora</taxon>
    </lineage>
</organism>
<proteinExistence type="predicted"/>
<evidence type="ECO:0000313" key="2">
    <source>
        <dbReference type="Proteomes" id="UP000789901"/>
    </source>
</evidence>
<protein>
    <submittedName>
        <fullName evidence="1">28633_t:CDS:1</fullName>
    </submittedName>
</protein>
<gene>
    <name evidence="1" type="ORF">GMARGA_LOCUS31844</name>
</gene>
<name>A0ABN7WJP7_GIGMA</name>
<feature type="non-terminal residue" evidence="1">
    <location>
        <position position="131"/>
    </location>
</feature>
<keyword evidence="2" id="KW-1185">Reference proteome</keyword>
<accession>A0ABN7WJP7</accession>
<evidence type="ECO:0000313" key="1">
    <source>
        <dbReference type="EMBL" id="CAG8834021.1"/>
    </source>
</evidence>
<dbReference type="EMBL" id="CAJVQB010048495">
    <property type="protein sequence ID" value="CAG8834021.1"/>
    <property type="molecule type" value="Genomic_DNA"/>
</dbReference>